<name>A0AAE9ZFE5_9PROT</name>
<keyword evidence="2" id="KW-0812">Transmembrane</keyword>
<dbReference type="KEGG" id="hfl:PUV54_06315"/>
<reference evidence="3" key="1">
    <citation type="submission" date="2023-02" db="EMBL/GenBank/DDBJ databases">
        <title>Genome sequence of Hyphococcus flavus.</title>
        <authorList>
            <person name="Rong J.-C."/>
            <person name="Zhao Q."/>
            <person name="Yi M."/>
            <person name="Wu J.-Y."/>
        </authorList>
    </citation>
    <scope>NUCLEOTIDE SEQUENCE</scope>
    <source>
        <strain evidence="3">MCCC 1K03223</strain>
    </source>
</reference>
<keyword evidence="4" id="KW-1185">Reference proteome</keyword>
<dbReference type="Proteomes" id="UP001214043">
    <property type="component" value="Chromosome"/>
</dbReference>
<evidence type="ECO:0000313" key="3">
    <source>
        <dbReference type="EMBL" id="WDI32810.1"/>
    </source>
</evidence>
<organism evidence="3 4">
    <name type="scientific">Hyphococcus flavus</name>
    <dbReference type="NCBI Taxonomy" id="1866326"/>
    <lineage>
        <taxon>Bacteria</taxon>
        <taxon>Pseudomonadati</taxon>
        <taxon>Pseudomonadota</taxon>
        <taxon>Alphaproteobacteria</taxon>
        <taxon>Parvularculales</taxon>
        <taxon>Parvularculaceae</taxon>
        <taxon>Hyphococcus</taxon>
    </lineage>
</organism>
<evidence type="ECO:0000256" key="1">
    <source>
        <dbReference type="SAM" id="MobiDB-lite"/>
    </source>
</evidence>
<feature type="compositionally biased region" description="Basic and acidic residues" evidence="1">
    <location>
        <begin position="43"/>
        <end position="58"/>
    </location>
</feature>
<gene>
    <name evidence="3" type="ORF">PUV54_06315</name>
</gene>
<evidence type="ECO:0000313" key="4">
    <source>
        <dbReference type="Proteomes" id="UP001214043"/>
    </source>
</evidence>
<protein>
    <submittedName>
        <fullName evidence="3">Uncharacterized protein</fullName>
    </submittedName>
</protein>
<proteinExistence type="predicted"/>
<feature type="compositionally biased region" description="Polar residues" evidence="1">
    <location>
        <begin position="28"/>
        <end position="42"/>
    </location>
</feature>
<keyword evidence="2" id="KW-1133">Transmembrane helix</keyword>
<keyword evidence="2" id="KW-0472">Membrane</keyword>
<evidence type="ECO:0000256" key="2">
    <source>
        <dbReference type="SAM" id="Phobius"/>
    </source>
</evidence>
<dbReference type="RefSeq" id="WP_274494756.1">
    <property type="nucleotide sequence ID" value="NZ_CP118166.1"/>
</dbReference>
<accession>A0AAE9ZFE5</accession>
<feature type="transmembrane region" description="Helical" evidence="2">
    <location>
        <begin position="63"/>
        <end position="83"/>
    </location>
</feature>
<dbReference type="EMBL" id="CP118166">
    <property type="protein sequence ID" value="WDI32810.1"/>
    <property type="molecule type" value="Genomic_DNA"/>
</dbReference>
<dbReference type="AlphaFoldDB" id="A0AAE9ZFE5"/>
<feature type="region of interest" description="Disordered" evidence="1">
    <location>
        <begin position="1"/>
        <end position="58"/>
    </location>
</feature>
<sequence>MTNDSDSIRKGEEPRNDATKDPEEAENSADTLRVGNSDTASDSAEKLTTEEVRQGHTGDHVRYILAASVAGAVILITIAYLYFAP</sequence>
<feature type="compositionally biased region" description="Basic and acidic residues" evidence="1">
    <location>
        <begin position="1"/>
        <end position="22"/>
    </location>
</feature>